<organism evidence="3 4">
    <name type="scientific">Lolium multiflorum</name>
    <name type="common">Italian ryegrass</name>
    <name type="synonym">Lolium perenne subsp. multiflorum</name>
    <dbReference type="NCBI Taxonomy" id="4521"/>
    <lineage>
        <taxon>Eukaryota</taxon>
        <taxon>Viridiplantae</taxon>
        <taxon>Streptophyta</taxon>
        <taxon>Embryophyta</taxon>
        <taxon>Tracheophyta</taxon>
        <taxon>Spermatophyta</taxon>
        <taxon>Magnoliopsida</taxon>
        <taxon>Liliopsida</taxon>
        <taxon>Poales</taxon>
        <taxon>Poaceae</taxon>
        <taxon>BOP clade</taxon>
        <taxon>Pooideae</taxon>
        <taxon>Poodae</taxon>
        <taxon>Poeae</taxon>
        <taxon>Poeae Chloroplast Group 2 (Poeae type)</taxon>
        <taxon>Loliodinae</taxon>
        <taxon>Loliinae</taxon>
        <taxon>Lolium</taxon>
    </lineage>
</organism>
<evidence type="ECO:0000256" key="1">
    <source>
        <dbReference type="SAM" id="MobiDB-lite"/>
    </source>
</evidence>
<accession>A0AAD8QGN2</accession>
<dbReference type="InterPro" id="IPR001810">
    <property type="entry name" value="F-box_dom"/>
</dbReference>
<comment type="caution">
    <text evidence="3">The sequence shown here is derived from an EMBL/GenBank/DDBJ whole genome shotgun (WGS) entry which is preliminary data.</text>
</comment>
<reference evidence="3" key="1">
    <citation type="submission" date="2023-07" db="EMBL/GenBank/DDBJ databases">
        <title>A chromosome-level genome assembly of Lolium multiflorum.</title>
        <authorList>
            <person name="Chen Y."/>
            <person name="Copetti D."/>
            <person name="Kolliker R."/>
            <person name="Studer B."/>
        </authorList>
    </citation>
    <scope>NUCLEOTIDE SEQUENCE</scope>
    <source>
        <strain evidence="3">02402/16</strain>
        <tissue evidence="3">Leaf</tissue>
    </source>
</reference>
<dbReference type="EMBL" id="JAUUTY010000506">
    <property type="protein sequence ID" value="KAK1601122.1"/>
    <property type="molecule type" value="Genomic_DNA"/>
</dbReference>
<dbReference type="Proteomes" id="UP001231189">
    <property type="component" value="Unassembled WGS sequence"/>
</dbReference>
<dbReference type="PANTHER" id="PTHR34591:SF39">
    <property type="entry name" value="F-BOX DOMAIN-CONTAINING PROTEIN"/>
    <property type="match status" value="1"/>
</dbReference>
<keyword evidence="4" id="KW-1185">Reference proteome</keyword>
<gene>
    <name evidence="3" type="ORF">QYE76_007970</name>
</gene>
<dbReference type="SUPFAM" id="SSF81383">
    <property type="entry name" value="F-box domain"/>
    <property type="match status" value="1"/>
</dbReference>
<dbReference type="InterPro" id="IPR036047">
    <property type="entry name" value="F-box-like_dom_sf"/>
</dbReference>
<evidence type="ECO:0000259" key="2">
    <source>
        <dbReference type="SMART" id="SM00256"/>
    </source>
</evidence>
<evidence type="ECO:0000313" key="4">
    <source>
        <dbReference type="Proteomes" id="UP001231189"/>
    </source>
</evidence>
<feature type="compositionally biased region" description="Basic and acidic residues" evidence="1">
    <location>
        <begin position="422"/>
        <end position="437"/>
    </location>
</feature>
<dbReference type="PANTHER" id="PTHR34591">
    <property type="entry name" value="OS03G0653100 PROTEIN-RELATED"/>
    <property type="match status" value="1"/>
</dbReference>
<feature type="domain" description="F-box" evidence="2">
    <location>
        <begin position="7"/>
        <end position="47"/>
    </location>
</feature>
<sequence>MDPTEALPDDALANILRRLLPCDLAASRCVRKAWCAVVDAHRLMRPHILPSSVGGLFLNYIDYERPRFFARPTTKRPAINGDLGFLPGYNTHFKPIVDHCNGLLIYGTDWEYCVVNPATRRWERLPRLDASSYNTYLAFDPAVSPHYQVFAIPMVPKKTIPVEHVPDKKPFSKPKMPSQEPYCLLELFSLLEDASDLEDFEEECEDRASELSTEQTIEEDNDLPVIECSNKQEDPDDLVEWPPSSWTLDVFSSSTKQWQRRMFVREGEALETLASVRLDRLKPTNWGPRWRYGVYWEGALYVHCRGAFVKLSFIGGPGGFVRRELGGGARQLELGEDADVAAPAPFVGGLPCMASLVPLVEMRSKVGPKQTVVADKGEEGQAAPLSVLRRDRDGGFGEPLGGAVGGMSGGEQPQFLSLHEVATAEKAEREGVMDKPLQEMGAGAGPSKDKAEGLVW</sequence>
<feature type="compositionally biased region" description="Gly residues" evidence="1">
    <location>
        <begin position="396"/>
        <end position="409"/>
    </location>
</feature>
<dbReference type="SMART" id="SM00256">
    <property type="entry name" value="FBOX"/>
    <property type="match status" value="1"/>
</dbReference>
<feature type="compositionally biased region" description="Basic and acidic residues" evidence="1">
    <location>
        <begin position="447"/>
        <end position="456"/>
    </location>
</feature>
<protein>
    <recommendedName>
        <fullName evidence="2">F-box domain-containing protein</fullName>
    </recommendedName>
</protein>
<evidence type="ECO:0000313" key="3">
    <source>
        <dbReference type="EMBL" id="KAK1601122.1"/>
    </source>
</evidence>
<feature type="region of interest" description="Disordered" evidence="1">
    <location>
        <begin position="370"/>
        <end position="456"/>
    </location>
</feature>
<dbReference type="AlphaFoldDB" id="A0AAD8QGN2"/>
<dbReference type="Pfam" id="PF00646">
    <property type="entry name" value="F-box"/>
    <property type="match status" value="1"/>
</dbReference>
<proteinExistence type="predicted"/>
<name>A0AAD8QGN2_LOLMU</name>